<dbReference type="AlphaFoldDB" id="A0A0K0FRB4"/>
<proteinExistence type="predicted"/>
<name>A0A0K0FRB4_STRVS</name>
<protein>
    <submittedName>
        <fullName evidence="2">Uncharacterized protein</fullName>
    </submittedName>
</protein>
<dbReference type="Proteomes" id="UP000035680">
    <property type="component" value="Unassembled WGS sequence"/>
</dbReference>
<evidence type="ECO:0000313" key="2">
    <source>
        <dbReference type="WBParaSite" id="SVE_1244300.1"/>
    </source>
</evidence>
<dbReference type="WBParaSite" id="SVE_1244300.1">
    <property type="protein sequence ID" value="SVE_1244300.1"/>
    <property type="gene ID" value="SVE_1244300"/>
</dbReference>
<reference evidence="1" key="1">
    <citation type="submission" date="2014-07" db="EMBL/GenBank/DDBJ databases">
        <authorList>
            <person name="Martin A.A"/>
            <person name="De Silva N."/>
        </authorList>
    </citation>
    <scope>NUCLEOTIDE SEQUENCE</scope>
</reference>
<sequence length="235" mass="27342">MDEVEEIQIDDETLNETESLKIPMINRNKSTYYYYDDGMTPSRLRSRNGICANSKIFNIKKPLTFKNIEFNRNIKLEPRNFGNIFGGKKCTFCGALYFHDEKVGVKCCKKGLYNDSIKMTKNYPEKLKQYFSGDTHESKVFLQNIRSINYDMSYGQFNLTPRRLRGSYDRGIQPVILQGKSYSKLNINLNKIDNLNQIDIKNNQYFMVGSEEYEAMKVKDSDRNASAANFIRDAI</sequence>
<organism evidence="1 2">
    <name type="scientific">Strongyloides venezuelensis</name>
    <name type="common">Threadworm</name>
    <dbReference type="NCBI Taxonomy" id="75913"/>
    <lineage>
        <taxon>Eukaryota</taxon>
        <taxon>Metazoa</taxon>
        <taxon>Ecdysozoa</taxon>
        <taxon>Nematoda</taxon>
        <taxon>Chromadorea</taxon>
        <taxon>Rhabditida</taxon>
        <taxon>Tylenchina</taxon>
        <taxon>Panagrolaimomorpha</taxon>
        <taxon>Strongyloidoidea</taxon>
        <taxon>Strongyloididae</taxon>
        <taxon>Strongyloides</taxon>
    </lineage>
</organism>
<accession>A0A0K0FRB4</accession>
<reference evidence="2" key="2">
    <citation type="submission" date="2015-08" db="UniProtKB">
        <authorList>
            <consortium name="WormBaseParasite"/>
        </authorList>
    </citation>
    <scope>IDENTIFICATION</scope>
</reference>
<evidence type="ECO:0000313" key="1">
    <source>
        <dbReference type="Proteomes" id="UP000035680"/>
    </source>
</evidence>
<keyword evidence="1" id="KW-1185">Reference proteome</keyword>